<dbReference type="PANTHER" id="PTHR43228">
    <property type="entry name" value="TWO-COMPONENT RESPONSE REGULATOR"/>
    <property type="match status" value="1"/>
</dbReference>
<protein>
    <submittedName>
        <fullName evidence="3">Response regulator</fullName>
    </submittedName>
</protein>
<dbReference type="GO" id="GO:0000160">
    <property type="term" value="P:phosphorelay signal transduction system"/>
    <property type="evidence" value="ECO:0007669"/>
    <property type="project" value="InterPro"/>
</dbReference>
<name>A0A6I4UYK7_9SPHN</name>
<dbReference type="PANTHER" id="PTHR43228:SF1">
    <property type="entry name" value="TWO-COMPONENT RESPONSE REGULATOR ARR22"/>
    <property type="match status" value="1"/>
</dbReference>
<sequence>MIRKIARQIIEARGYAVAEAENGEEALAKCGASMPDLIMLDWDMPIMTGIEFLAKLRAVESAKQPKVVFCTTHSSAMDIHKAIDVGADEFVTKPFTEESLLAKLRNIGAA</sequence>
<gene>
    <name evidence="3" type="ORF">GRI43_06200</name>
</gene>
<evidence type="ECO:0000313" key="4">
    <source>
        <dbReference type="Proteomes" id="UP000471435"/>
    </source>
</evidence>
<evidence type="ECO:0000256" key="1">
    <source>
        <dbReference type="PROSITE-ProRule" id="PRU00169"/>
    </source>
</evidence>
<accession>A0A6I4UYK7</accession>
<dbReference type="Gene3D" id="3.40.50.2300">
    <property type="match status" value="1"/>
</dbReference>
<evidence type="ECO:0000313" key="3">
    <source>
        <dbReference type="EMBL" id="MXP46977.1"/>
    </source>
</evidence>
<keyword evidence="1" id="KW-0597">Phosphoprotein</keyword>
<proteinExistence type="predicted"/>
<reference evidence="3 4" key="1">
    <citation type="submission" date="2019-12" db="EMBL/GenBank/DDBJ databases">
        <title>Genomic-based taxomic classification of the family Erythrobacteraceae.</title>
        <authorList>
            <person name="Xu L."/>
        </authorList>
    </citation>
    <scope>NUCLEOTIDE SEQUENCE [LARGE SCALE GENOMIC DNA]</scope>
    <source>
        <strain evidence="3 4">SW-109</strain>
    </source>
</reference>
<evidence type="ECO:0000259" key="2">
    <source>
        <dbReference type="PROSITE" id="PS50110"/>
    </source>
</evidence>
<dbReference type="Pfam" id="PF00072">
    <property type="entry name" value="Response_reg"/>
    <property type="match status" value="1"/>
</dbReference>
<dbReference type="Proteomes" id="UP000471435">
    <property type="component" value="Unassembled WGS sequence"/>
</dbReference>
<dbReference type="AlphaFoldDB" id="A0A6I4UYK7"/>
<dbReference type="OrthoDB" id="9800897at2"/>
<dbReference type="InterPro" id="IPR052048">
    <property type="entry name" value="ST_Response_Regulator"/>
</dbReference>
<organism evidence="3 4">
    <name type="scientific">Pontixanthobacter luteolus</name>
    <dbReference type="NCBI Taxonomy" id="295089"/>
    <lineage>
        <taxon>Bacteria</taxon>
        <taxon>Pseudomonadati</taxon>
        <taxon>Pseudomonadota</taxon>
        <taxon>Alphaproteobacteria</taxon>
        <taxon>Sphingomonadales</taxon>
        <taxon>Erythrobacteraceae</taxon>
        <taxon>Pontixanthobacter</taxon>
    </lineage>
</organism>
<dbReference type="PROSITE" id="PS50110">
    <property type="entry name" value="RESPONSE_REGULATORY"/>
    <property type="match status" value="1"/>
</dbReference>
<feature type="domain" description="Response regulatory" evidence="2">
    <location>
        <begin position="1"/>
        <end position="108"/>
    </location>
</feature>
<dbReference type="CDD" id="cd17546">
    <property type="entry name" value="REC_hyHK_CKI1_RcsC-like"/>
    <property type="match status" value="1"/>
</dbReference>
<comment type="caution">
    <text evidence="3">The sequence shown here is derived from an EMBL/GenBank/DDBJ whole genome shotgun (WGS) entry which is preliminary data.</text>
</comment>
<dbReference type="SUPFAM" id="SSF52172">
    <property type="entry name" value="CheY-like"/>
    <property type="match status" value="1"/>
</dbReference>
<dbReference type="EMBL" id="WTYP01000001">
    <property type="protein sequence ID" value="MXP46977.1"/>
    <property type="molecule type" value="Genomic_DNA"/>
</dbReference>
<dbReference type="InterPro" id="IPR001789">
    <property type="entry name" value="Sig_transdc_resp-reg_receiver"/>
</dbReference>
<dbReference type="InterPro" id="IPR011006">
    <property type="entry name" value="CheY-like_superfamily"/>
</dbReference>
<feature type="modified residue" description="4-aspartylphosphate" evidence="1">
    <location>
        <position position="41"/>
    </location>
</feature>
<keyword evidence="4" id="KW-1185">Reference proteome</keyword>
<dbReference type="SMART" id="SM00448">
    <property type="entry name" value="REC"/>
    <property type="match status" value="1"/>
</dbReference>